<dbReference type="AlphaFoldDB" id="A0AAD4HJ02"/>
<accession>A0AAD4HJ02</accession>
<dbReference type="EMBL" id="JABBWK010000033">
    <property type="protein sequence ID" value="KAG1899400.1"/>
    <property type="molecule type" value="Genomic_DNA"/>
</dbReference>
<evidence type="ECO:0000313" key="1">
    <source>
        <dbReference type="EMBL" id="KAG1899400.1"/>
    </source>
</evidence>
<evidence type="ECO:0000313" key="2">
    <source>
        <dbReference type="Proteomes" id="UP001195769"/>
    </source>
</evidence>
<dbReference type="Proteomes" id="UP001195769">
    <property type="component" value="Unassembled WGS sequence"/>
</dbReference>
<gene>
    <name evidence="1" type="ORF">F5891DRAFT_1039377</name>
</gene>
<proteinExistence type="predicted"/>
<name>A0AAD4HJ02_9AGAM</name>
<protein>
    <submittedName>
        <fullName evidence="1">Uncharacterized protein</fullName>
    </submittedName>
</protein>
<comment type="caution">
    <text evidence="1">The sequence shown here is derived from an EMBL/GenBank/DDBJ whole genome shotgun (WGS) entry which is preliminary data.</text>
</comment>
<sequence>MYLIGVCLSYLAVCLITIHYTSWGCFPFRWRQIAQLEWTRPSRYFKRPGDDVVLALDGFYLMSGFPSHWQM</sequence>
<organism evidence="1 2">
    <name type="scientific">Suillus fuscotomentosus</name>
    <dbReference type="NCBI Taxonomy" id="1912939"/>
    <lineage>
        <taxon>Eukaryota</taxon>
        <taxon>Fungi</taxon>
        <taxon>Dikarya</taxon>
        <taxon>Basidiomycota</taxon>
        <taxon>Agaricomycotina</taxon>
        <taxon>Agaricomycetes</taxon>
        <taxon>Agaricomycetidae</taxon>
        <taxon>Boletales</taxon>
        <taxon>Suillineae</taxon>
        <taxon>Suillaceae</taxon>
        <taxon>Suillus</taxon>
    </lineage>
</organism>
<reference evidence="1" key="1">
    <citation type="journal article" date="2020" name="New Phytol.">
        <title>Comparative genomics reveals dynamic genome evolution in host specialist ectomycorrhizal fungi.</title>
        <authorList>
            <person name="Lofgren L.A."/>
            <person name="Nguyen N.H."/>
            <person name="Vilgalys R."/>
            <person name="Ruytinx J."/>
            <person name="Liao H.L."/>
            <person name="Branco S."/>
            <person name="Kuo A."/>
            <person name="LaButti K."/>
            <person name="Lipzen A."/>
            <person name="Andreopoulos W."/>
            <person name="Pangilinan J."/>
            <person name="Riley R."/>
            <person name="Hundley H."/>
            <person name="Na H."/>
            <person name="Barry K."/>
            <person name="Grigoriev I.V."/>
            <person name="Stajich J.E."/>
            <person name="Kennedy P.G."/>
        </authorList>
    </citation>
    <scope>NUCLEOTIDE SEQUENCE</scope>
    <source>
        <strain evidence="1">FC203</strain>
    </source>
</reference>
<keyword evidence="2" id="KW-1185">Reference proteome</keyword>
<dbReference type="GeneID" id="64656241"/>
<dbReference type="RefSeq" id="XP_041224976.1">
    <property type="nucleotide sequence ID" value="XM_041361943.1"/>
</dbReference>